<organism evidence="2">
    <name type="scientific">Populus alba</name>
    <name type="common">White poplar</name>
    <dbReference type="NCBI Taxonomy" id="43335"/>
    <lineage>
        <taxon>Eukaryota</taxon>
        <taxon>Viridiplantae</taxon>
        <taxon>Streptophyta</taxon>
        <taxon>Embryophyta</taxon>
        <taxon>Tracheophyta</taxon>
        <taxon>Spermatophyta</taxon>
        <taxon>Magnoliopsida</taxon>
        <taxon>eudicotyledons</taxon>
        <taxon>Gunneridae</taxon>
        <taxon>Pentapetalae</taxon>
        <taxon>rosids</taxon>
        <taxon>fabids</taxon>
        <taxon>Malpighiales</taxon>
        <taxon>Salicaceae</taxon>
        <taxon>Saliceae</taxon>
        <taxon>Populus</taxon>
    </lineage>
</organism>
<dbReference type="AlphaFoldDB" id="A0A4U5MWH4"/>
<dbReference type="STRING" id="43335.A0A4U5MWH4"/>
<gene>
    <name evidence="2" type="ORF">D5086_0000296800</name>
</gene>
<dbReference type="PROSITE" id="PS51806">
    <property type="entry name" value="DOG1"/>
    <property type="match status" value="1"/>
</dbReference>
<feature type="domain" description="DOG1" evidence="1">
    <location>
        <begin position="4"/>
        <end position="227"/>
    </location>
</feature>
<dbReference type="InterPro" id="IPR051886">
    <property type="entry name" value="Seed_Dev/Stress_Resp_Reg"/>
</dbReference>
<reference evidence="2" key="1">
    <citation type="submission" date="2018-10" db="EMBL/GenBank/DDBJ databases">
        <title>Population genomic analysis revealed the cold adaptation of white poplar.</title>
        <authorList>
            <person name="Liu Y.-J."/>
        </authorList>
    </citation>
    <scope>NUCLEOTIDE SEQUENCE [LARGE SCALE GENOMIC DNA]</scope>
    <source>
        <strain evidence="2">PAL-ZL1</strain>
    </source>
</reference>
<protein>
    <submittedName>
        <fullName evidence="2">DNA-binding family protein</fullName>
    </submittedName>
</protein>
<proteinExistence type="predicted"/>
<evidence type="ECO:0000259" key="1">
    <source>
        <dbReference type="PROSITE" id="PS51806"/>
    </source>
</evidence>
<dbReference type="PANTHER" id="PTHR46354">
    <property type="entry name" value="DOG1 DOMAIN-CONTAINING PROTEIN"/>
    <property type="match status" value="1"/>
</dbReference>
<dbReference type="EMBL" id="RCHU01001173">
    <property type="protein sequence ID" value="TKR74279.1"/>
    <property type="molecule type" value="Genomic_DNA"/>
</dbReference>
<keyword evidence="2" id="KW-0238">DNA-binding</keyword>
<dbReference type="Pfam" id="PF14144">
    <property type="entry name" value="DOG1"/>
    <property type="match status" value="1"/>
</dbReference>
<sequence length="232" mass="26322">MSSTSSFTRFYDTWFDHLNQLLEQLRTAPKPPSSQDDRSHLSSLAQKIVSHYAEFYRVKSMAIESDVLSVFTAPWASCFERSLHWIAGWRPTTLFHLVYTESSILFEFHIADILKGRSTGDLGDLSPNQFRRVSELQCETVKEENAITGELSEWQDSANEVMLGSFTDLGDKVGRLVSVVKKADDLRLRTIRRVVELLTTQQAVEFLAAAGELQFGVYGWGRKLDHRPCQGA</sequence>
<comment type="caution">
    <text evidence="2">The sequence shown here is derived from an EMBL/GenBank/DDBJ whole genome shotgun (WGS) entry which is preliminary data.</text>
</comment>
<dbReference type="GO" id="GO:0043565">
    <property type="term" value="F:sequence-specific DNA binding"/>
    <property type="evidence" value="ECO:0007669"/>
    <property type="project" value="InterPro"/>
</dbReference>
<name>A0A4U5MWH4_POPAL</name>
<dbReference type="InterPro" id="IPR025422">
    <property type="entry name" value="TGA_domain"/>
</dbReference>
<dbReference type="PANTHER" id="PTHR46354:SF12">
    <property type="entry name" value="DNA-BINDING PROTEIN-LIKE PROTEIN"/>
    <property type="match status" value="1"/>
</dbReference>
<accession>A0A4U5MWH4</accession>
<evidence type="ECO:0000313" key="2">
    <source>
        <dbReference type="EMBL" id="TKR74279.1"/>
    </source>
</evidence>
<dbReference type="GO" id="GO:0006351">
    <property type="term" value="P:DNA-templated transcription"/>
    <property type="evidence" value="ECO:0007669"/>
    <property type="project" value="InterPro"/>
</dbReference>